<comment type="caution">
    <text evidence="1">The sequence shown here is derived from an EMBL/GenBank/DDBJ whole genome shotgun (WGS) entry which is preliminary data.</text>
</comment>
<name>A0ABR9K674_9ACTN</name>
<evidence type="ECO:0000313" key="1">
    <source>
        <dbReference type="EMBL" id="MBE1557514.1"/>
    </source>
</evidence>
<protein>
    <submittedName>
        <fullName evidence="1">Uncharacterized protein</fullName>
    </submittedName>
</protein>
<proteinExistence type="predicted"/>
<organism evidence="1 2">
    <name type="scientific">Nonomuraea africana</name>
    <dbReference type="NCBI Taxonomy" id="46171"/>
    <lineage>
        <taxon>Bacteria</taxon>
        <taxon>Bacillati</taxon>
        <taxon>Actinomycetota</taxon>
        <taxon>Actinomycetes</taxon>
        <taxon>Streptosporangiales</taxon>
        <taxon>Streptosporangiaceae</taxon>
        <taxon>Nonomuraea</taxon>
    </lineage>
</organism>
<evidence type="ECO:0000313" key="2">
    <source>
        <dbReference type="Proteomes" id="UP000661607"/>
    </source>
</evidence>
<accession>A0ABR9K674</accession>
<dbReference type="Proteomes" id="UP000661607">
    <property type="component" value="Unassembled WGS sequence"/>
</dbReference>
<gene>
    <name evidence="1" type="ORF">H4W81_000293</name>
</gene>
<keyword evidence="2" id="KW-1185">Reference proteome</keyword>
<dbReference type="EMBL" id="JADBEF010000001">
    <property type="protein sequence ID" value="MBE1557514.1"/>
    <property type="molecule type" value="Genomic_DNA"/>
</dbReference>
<reference evidence="1 2" key="1">
    <citation type="submission" date="2020-10" db="EMBL/GenBank/DDBJ databases">
        <title>Sequencing the genomes of 1000 actinobacteria strains.</title>
        <authorList>
            <person name="Klenk H.-P."/>
        </authorList>
    </citation>
    <scope>NUCLEOTIDE SEQUENCE [LARGE SCALE GENOMIC DNA]</scope>
    <source>
        <strain evidence="1 2">DSM 43748</strain>
    </source>
</reference>
<sequence length="65" mass="7110">MPEAGRKEQRQSEALDGQGLNPLMIGVAKLLPASSRQSGYAFWLDQTRTVHTRTAAAYGLVLRPV</sequence>